<dbReference type="SUPFAM" id="SSF56281">
    <property type="entry name" value="Metallo-hydrolase/oxidoreductase"/>
    <property type="match status" value="1"/>
</dbReference>
<keyword evidence="1" id="KW-0732">Signal</keyword>
<dbReference type="AlphaFoldDB" id="A0A540WUF0"/>
<gene>
    <name evidence="2" type="ORF">FJV41_28470</name>
</gene>
<protein>
    <recommendedName>
        <fullName evidence="4">Metallo-beta-lactamase domain-containing protein</fullName>
    </recommendedName>
</protein>
<keyword evidence="3" id="KW-1185">Reference proteome</keyword>
<dbReference type="Gene3D" id="3.60.15.10">
    <property type="entry name" value="Ribonuclease Z/Hydroxyacylglutathione hydrolase-like"/>
    <property type="match status" value="1"/>
</dbReference>
<organism evidence="2 3">
    <name type="scientific">Myxococcus llanfairpwllgwyngyllgogerychwyrndrobwllllantysiliogogogochensis</name>
    <dbReference type="NCBI Taxonomy" id="2590453"/>
    <lineage>
        <taxon>Bacteria</taxon>
        <taxon>Pseudomonadati</taxon>
        <taxon>Myxococcota</taxon>
        <taxon>Myxococcia</taxon>
        <taxon>Myxococcales</taxon>
        <taxon>Cystobacterineae</taxon>
        <taxon>Myxococcaceae</taxon>
        <taxon>Myxococcus</taxon>
    </lineage>
</organism>
<accession>A0A540WUF0</accession>
<proteinExistence type="predicted"/>
<sequence length="507" mass="56299">MRRLPLSLVLATLLFASTARSAEDTARPRVQAALEAMGGEARLRALSSLRIHGIGHWNLLEQSERPAAPWLVMYEQLEEVRDLRHRRLRQKTESRGAAGLDSWQAVTMMLADGVVAMERGGKLFPAGAAQLQDMEERLDFAPERVLFTALEAADLRALPDTVLQDVPHHVVTFHHGSATAKLFLNARTGLPTQVETVDAHPGDFFWSVWGDVRTRLSFQSWSLESGGLRYPRHWEWERNGNAYHSFTVTRLELEPKLSESDFSIPEDVRKGFAARSKTTAETAPLGRPDRPAVELVPGVVHLPGAWDVVLVKQDDGLVIIEAPLSSGYSARVMDEAQRRFPGVKVKAVVTTSDAWPHIGGLREYVARGVPLHVLDLNRPLVERLLKSPRTLTPDALAKSPRSSAIRPVGTRTTLGSGKNRLELVPVRTETGERMLFVGLPEHRLLYTSDLVQPMPDGSFFNVQQLAETVEVVAREKLEVGRVFGMHLSAREWSDVTTAVEKVRAPAP</sequence>
<evidence type="ECO:0000256" key="1">
    <source>
        <dbReference type="SAM" id="SignalP"/>
    </source>
</evidence>
<feature type="chain" id="PRO_5022025448" description="Metallo-beta-lactamase domain-containing protein" evidence="1">
    <location>
        <begin position="22"/>
        <end position="507"/>
    </location>
</feature>
<dbReference type="EMBL" id="VIFM01000134">
    <property type="protein sequence ID" value="TQF12560.1"/>
    <property type="molecule type" value="Genomic_DNA"/>
</dbReference>
<dbReference type="InterPro" id="IPR036866">
    <property type="entry name" value="RibonucZ/Hydroxyglut_hydro"/>
</dbReference>
<reference evidence="2 3" key="1">
    <citation type="submission" date="2019-06" db="EMBL/GenBank/DDBJ databases">
        <authorList>
            <person name="Livingstone P."/>
            <person name="Whitworth D."/>
        </authorList>
    </citation>
    <scope>NUCLEOTIDE SEQUENCE [LARGE SCALE GENOMIC DNA]</scope>
    <source>
        <strain evidence="2 3">AM401</strain>
    </source>
</reference>
<feature type="signal peptide" evidence="1">
    <location>
        <begin position="1"/>
        <end position="21"/>
    </location>
</feature>
<evidence type="ECO:0008006" key="4">
    <source>
        <dbReference type="Google" id="ProtNLM"/>
    </source>
</evidence>
<evidence type="ECO:0000313" key="2">
    <source>
        <dbReference type="EMBL" id="TQF12560.1"/>
    </source>
</evidence>
<dbReference type="Proteomes" id="UP000315369">
    <property type="component" value="Unassembled WGS sequence"/>
</dbReference>
<name>A0A540WUF0_9BACT</name>
<dbReference type="OrthoDB" id="5378004at2"/>
<comment type="caution">
    <text evidence="2">The sequence shown here is derived from an EMBL/GenBank/DDBJ whole genome shotgun (WGS) entry which is preliminary data.</text>
</comment>
<dbReference type="RefSeq" id="WP_141645717.1">
    <property type="nucleotide sequence ID" value="NZ_VIFM01000134.1"/>
</dbReference>
<evidence type="ECO:0000313" key="3">
    <source>
        <dbReference type="Proteomes" id="UP000315369"/>
    </source>
</evidence>